<accession>A0ABW6S5W4</accession>
<comment type="caution">
    <text evidence="1">The sequence shown here is derived from an EMBL/GenBank/DDBJ whole genome shotgun (WGS) entry which is preliminary data.</text>
</comment>
<reference evidence="1 2" key="1">
    <citation type="submission" date="2024-10" db="EMBL/GenBank/DDBJ databases">
        <title>The Natural Products Discovery Center: Release of the First 8490 Sequenced Strains for Exploring Actinobacteria Biosynthetic Diversity.</title>
        <authorList>
            <person name="Kalkreuter E."/>
            <person name="Kautsar S.A."/>
            <person name="Yang D."/>
            <person name="Bader C.D."/>
            <person name="Teijaro C.N."/>
            <person name="Fluegel L."/>
            <person name="Davis C.M."/>
            <person name="Simpson J.R."/>
            <person name="Lauterbach L."/>
            <person name="Steele A.D."/>
            <person name="Gui C."/>
            <person name="Meng S."/>
            <person name="Li G."/>
            <person name="Viehrig K."/>
            <person name="Ye F."/>
            <person name="Su P."/>
            <person name="Kiefer A.F."/>
            <person name="Nichols A."/>
            <person name="Cepeda A.J."/>
            <person name="Yan W."/>
            <person name="Fan B."/>
            <person name="Jiang Y."/>
            <person name="Adhikari A."/>
            <person name="Zheng C.-J."/>
            <person name="Schuster L."/>
            <person name="Cowan T.M."/>
            <person name="Smanski M.J."/>
            <person name="Chevrette M.G."/>
            <person name="De Carvalho L.P.S."/>
            <person name="Shen B."/>
        </authorList>
    </citation>
    <scope>NUCLEOTIDE SEQUENCE [LARGE SCALE GENOMIC DNA]</scope>
    <source>
        <strain evidence="1 2">NPDC002593</strain>
    </source>
</reference>
<dbReference type="EMBL" id="JBIAQY010000011">
    <property type="protein sequence ID" value="MFF3571690.1"/>
    <property type="molecule type" value="Genomic_DNA"/>
</dbReference>
<protein>
    <submittedName>
        <fullName evidence="1">Uncharacterized protein</fullName>
    </submittedName>
</protein>
<evidence type="ECO:0000313" key="2">
    <source>
        <dbReference type="Proteomes" id="UP001601992"/>
    </source>
</evidence>
<proteinExistence type="predicted"/>
<dbReference type="InterPro" id="IPR014722">
    <property type="entry name" value="Rib_uL2_dom2"/>
</dbReference>
<gene>
    <name evidence="1" type="ORF">ACFYXQ_28320</name>
</gene>
<keyword evidence="2" id="KW-1185">Reference proteome</keyword>
<name>A0ABW6S5W4_9NOCA</name>
<dbReference type="Proteomes" id="UP001601992">
    <property type="component" value="Unassembled WGS sequence"/>
</dbReference>
<dbReference type="Gene3D" id="2.30.30.30">
    <property type="match status" value="1"/>
</dbReference>
<dbReference type="RefSeq" id="WP_040828160.1">
    <property type="nucleotide sequence ID" value="NZ_JBIAQY010000011.1"/>
</dbReference>
<sequence>MRKKQRHTLRPGDRVRVPFGHRIVEGTVTSVDGGRIHVALDIDGTDEPVAGLYRESELAPA</sequence>
<evidence type="ECO:0000313" key="1">
    <source>
        <dbReference type="EMBL" id="MFF3571690.1"/>
    </source>
</evidence>
<organism evidence="1 2">
    <name type="scientific">Nocardia jiangxiensis</name>
    <dbReference type="NCBI Taxonomy" id="282685"/>
    <lineage>
        <taxon>Bacteria</taxon>
        <taxon>Bacillati</taxon>
        <taxon>Actinomycetota</taxon>
        <taxon>Actinomycetes</taxon>
        <taxon>Mycobacteriales</taxon>
        <taxon>Nocardiaceae</taxon>
        <taxon>Nocardia</taxon>
    </lineage>
</organism>